<keyword evidence="2" id="KW-1185">Reference proteome</keyword>
<comment type="caution">
    <text evidence="1">The sequence shown here is derived from an EMBL/GenBank/DDBJ whole genome shotgun (WGS) entry which is preliminary data.</text>
</comment>
<protein>
    <submittedName>
        <fullName evidence="1">Uncharacterized protein</fullName>
    </submittedName>
</protein>
<evidence type="ECO:0000313" key="2">
    <source>
        <dbReference type="Proteomes" id="UP001060085"/>
    </source>
</evidence>
<evidence type="ECO:0000313" key="1">
    <source>
        <dbReference type="EMBL" id="KAI5661792.1"/>
    </source>
</evidence>
<reference evidence="2" key="1">
    <citation type="journal article" date="2023" name="Nat. Plants">
        <title>Single-cell RNA sequencing provides a high-resolution roadmap for understanding the multicellular compartmentation of specialized metabolism.</title>
        <authorList>
            <person name="Sun S."/>
            <person name="Shen X."/>
            <person name="Li Y."/>
            <person name="Li Y."/>
            <person name="Wang S."/>
            <person name="Li R."/>
            <person name="Zhang H."/>
            <person name="Shen G."/>
            <person name="Guo B."/>
            <person name="Wei J."/>
            <person name="Xu J."/>
            <person name="St-Pierre B."/>
            <person name="Chen S."/>
            <person name="Sun C."/>
        </authorList>
    </citation>
    <scope>NUCLEOTIDE SEQUENCE [LARGE SCALE GENOMIC DNA]</scope>
</reference>
<gene>
    <name evidence="1" type="ORF">M9H77_21115</name>
</gene>
<accession>A0ACC0AMX0</accession>
<sequence length="680" mass="73755">MAGPLLRSLWSTATRKSISSSASYFHQNHAPLKFQAFTRAIGISRAFSAAATATSNASAASSPVGALDPSRLRNLAVIAHVDHGKTTLMDRLLRQCGADIPHERAMDSISLERERGITIASKVTSVSWKENELNMVDTPGHADFGGEVERVVGMVEGAILVVDAGEGPLAQTKFVLAKALKYGLRPILLLNKVDRPAVTEERCNEVESLVFDLFANLGASEEQLDFPVLYASAKEGWASSSYTKSPPDDSKNMSQLLDAIIQHVPPPTANLDAPFQMLVSMMERDSYLGRILTGRIYSGVLRIGDKVHGLRNMDTRVAKIEEGKVVKLMKKKGTSMVLVDCAGAGDIVSMAGLNSPAIGHTVANVEVTTTLPTVELDPPTISMTFGVNDSPLAGRDGSHLTGGKIGDRLMAEAETNLAINVIPGLSDSFEVQGRGELQLGILIENMRREGFELSVSPPKVMYKNENGDKLEPIEEVTIEVNEEHVGLVLDALSHRRAEVTDMGPVAGHVGRTKICLTCPSRGLVGYRSVFSSDTRGTGFMHRAFLTYAKFRGALGNVRKGVLVSMGNGLITSHALMSLEARGILFVTPGMDAYDGMIIGEHSRDTDLDVNPVRMKELTNVRAACKDENVKLSPPRLMTLEEAIGYVASDELIEVTPKAIRLRKRYLDVNKRKAMRNRVKD</sequence>
<dbReference type="Proteomes" id="UP001060085">
    <property type="component" value="Linkage Group LG05"/>
</dbReference>
<dbReference type="EMBL" id="CM044705">
    <property type="protein sequence ID" value="KAI5661792.1"/>
    <property type="molecule type" value="Genomic_DNA"/>
</dbReference>
<organism evidence="1 2">
    <name type="scientific">Catharanthus roseus</name>
    <name type="common">Madagascar periwinkle</name>
    <name type="synonym">Vinca rosea</name>
    <dbReference type="NCBI Taxonomy" id="4058"/>
    <lineage>
        <taxon>Eukaryota</taxon>
        <taxon>Viridiplantae</taxon>
        <taxon>Streptophyta</taxon>
        <taxon>Embryophyta</taxon>
        <taxon>Tracheophyta</taxon>
        <taxon>Spermatophyta</taxon>
        <taxon>Magnoliopsida</taxon>
        <taxon>eudicotyledons</taxon>
        <taxon>Gunneridae</taxon>
        <taxon>Pentapetalae</taxon>
        <taxon>asterids</taxon>
        <taxon>lamiids</taxon>
        <taxon>Gentianales</taxon>
        <taxon>Apocynaceae</taxon>
        <taxon>Rauvolfioideae</taxon>
        <taxon>Vinceae</taxon>
        <taxon>Catharanthinae</taxon>
        <taxon>Catharanthus</taxon>
    </lineage>
</organism>
<proteinExistence type="predicted"/>
<name>A0ACC0AMX0_CATRO</name>